<dbReference type="Gene3D" id="1.10.8.10">
    <property type="entry name" value="DNA helicase RuvA subunit, C-terminal domain"/>
    <property type="match status" value="1"/>
</dbReference>
<keyword evidence="3 4" id="KW-0949">S-adenosyl-L-methionine</keyword>
<evidence type="ECO:0000256" key="1">
    <source>
        <dbReference type="ARBA" id="ARBA00022603"/>
    </source>
</evidence>
<feature type="domain" description="Release factor glutamine methyltransferase N-terminal" evidence="6">
    <location>
        <begin position="12"/>
        <end position="86"/>
    </location>
</feature>
<evidence type="ECO:0000313" key="7">
    <source>
        <dbReference type="EMBL" id="ODB98168.1"/>
    </source>
</evidence>
<dbReference type="InterPro" id="IPR007848">
    <property type="entry name" value="Small_mtfrase_dom"/>
</dbReference>
<protein>
    <recommendedName>
        <fullName evidence="4">Ribosomal protein uL3 glutamine methyltransferase</fullName>
        <shortName evidence="4">uL3 MTase</shortName>
        <ecNumber evidence="4">2.1.1.298</ecNumber>
    </recommendedName>
    <alternativeName>
        <fullName evidence="4">N5-glutamine methyltransferase PrmB</fullName>
    </alternativeName>
</protein>
<organism evidence="7 8">
    <name type="scientific">Candidatus Thiodiazotropha endoloripes</name>
    <dbReference type="NCBI Taxonomy" id="1818881"/>
    <lineage>
        <taxon>Bacteria</taxon>
        <taxon>Pseudomonadati</taxon>
        <taxon>Pseudomonadota</taxon>
        <taxon>Gammaproteobacteria</taxon>
        <taxon>Chromatiales</taxon>
        <taxon>Sedimenticolaceae</taxon>
        <taxon>Candidatus Thiodiazotropha</taxon>
    </lineage>
</organism>
<comment type="similarity">
    <text evidence="4">Belongs to the protein N5-glutamine methyltransferase family. PrmB subfamily.</text>
</comment>
<dbReference type="RefSeq" id="WP_069014599.1">
    <property type="nucleotide sequence ID" value="NZ_LVJW01000003.1"/>
</dbReference>
<evidence type="ECO:0000259" key="6">
    <source>
        <dbReference type="Pfam" id="PF17827"/>
    </source>
</evidence>
<dbReference type="EMBL" id="LVJZ01000003">
    <property type="protein sequence ID" value="ODB98168.1"/>
    <property type="molecule type" value="Genomic_DNA"/>
</dbReference>
<keyword evidence="2 4" id="KW-0808">Transferase</keyword>
<evidence type="ECO:0000256" key="4">
    <source>
        <dbReference type="HAMAP-Rule" id="MF_02125"/>
    </source>
</evidence>
<dbReference type="SUPFAM" id="SSF53335">
    <property type="entry name" value="S-adenosyl-L-methionine-dependent methyltransferases"/>
    <property type="match status" value="1"/>
</dbReference>
<evidence type="ECO:0000313" key="8">
    <source>
        <dbReference type="Proteomes" id="UP000094849"/>
    </source>
</evidence>
<dbReference type="Proteomes" id="UP000094849">
    <property type="component" value="Unassembled WGS sequence"/>
</dbReference>
<dbReference type="PROSITE" id="PS00092">
    <property type="entry name" value="N6_MTASE"/>
    <property type="match status" value="1"/>
</dbReference>
<dbReference type="GO" id="GO:0005829">
    <property type="term" value="C:cytosol"/>
    <property type="evidence" value="ECO:0007669"/>
    <property type="project" value="TreeGrafter"/>
</dbReference>
<feature type="domain" description="Methyltransferase small" evidence="5">
    <location>
        <begin position="124"/>
        <end position="223"/>
    </location>
</feature>
<dbReference type="GO" id="GO:0003676">
    <property type="term" value="F:nucleic acid binding"/>
    <property type="evidence" value="ECO:0007669"/>
    <property type="project" value="InterPro"/>
</dbReference>
<dbReference type="AlphaFoldDB" id="A0A1E2UTV1"/>
<keyword evidence="7" id="KW-0689">Ribosomal protein</keyword>
<dbReference type="GO" id="GO:0036009">
    <property type="term" value="F:protein-glutamine N-methyltransferase activity"/>
    <property type="evidence" value="ECO:0007669"/>
    <property type="project" value="UniProtKB-UniRule"/>
</dbReference>
<dbReference type="STRING" id="1818881.A3196_16255"/>
<name>A0A1E2UTV1_9GAMM</name>
<keyword evidence="8" id="KW-1185">Reference proteome</keyword>
<dbReference type="InterPro" id="IPR017127">
    <property type="entry name" value="Ribosome_uL3_MTase"/>
</dbReference>
<dbReference type="PIRSF" id="PIRSF037167">
    <property type="entry name" value="Mtase_YfcB_prd"/>
    <property type="match status" value="1"/>
</dbReference>
<comment type="caution">
    <text evidence="7">The sequence shown here is derived from an EMBL/GenBank/DDBJ whole genome shotgun (WGS) entry which is preliminary data.</text>
</comment>
<dbReference type="GO" id="GO:0005840">
    <property type="term" value="C:ribosome"/>
    <property type="evidence" value="ECO:0007669"/>
    <property type="project" value="UniProtKB-KW"/>
</dbReference>
<sequence length="297" mass="32993">MQSLRSITDFIRWTASRFSERGLFFGHGTDNALDEAAALVLHALHLPPDLPQFWFSSRLTEEERERVIDLVTRRIEQRMPLPYLTGEAWFAGLCFRVNEQVLIPRSPIAELIENEFVPWVEPSQLQRVLDLCCGSGCIGIATAAYLPDCPVDLADISPAALTVASENVALHGLDQQVNLYESDLFDGLPGVKYDLILSNPPYVGAVEMTELPPEYLHEPNMALEANDQGLEVVKRILNQAPDYLAPGGVLVMEVGNSADLLMELYPEVPFVWLDFARGGEGVFLISATDLSRYAGQF</sequence>
<gene>
    <name evidence="4" type="primary">prmB</name>
    <name evidence="7" type="ORF">A3196_16255</name>
</gene>
<dbReference type="NCBIfam" id="TIGR00536">
    <property type="entry name" value="hemK_fam"/>
    <property type="match status" value="1"/>
</dbReference>
<dbReference type="HAMAP" id="MF_02125">
    <property type="entry name" value="L3_methyltr_PrmB"/>
    <property type="match status" value="1"/>
</dbReference>
<comment type="catalytic activity">
    <reaction evidence="4">
        <text>L-glutaminyl-[ribosomal protein uL3] + S-adenosyl-L-methionine = N(5)-methyl-L-glutaminyl-[ribosomal protein uL3] + S-adenosyl-L-homocysteine + H(+)</text>
        <dbReference type="Rhea" id="RHEA:45020"/>
        <dbReference type="Rhea" id="RHEA-COMP:11063"/>
        <dbReference type="Rhea" id="RHEA-COMP:11064"/>
        <dbReference type="ChEBI" id="CHEBI:15378"/>
        <dbReference type="ChEBI" id="CHEBI:30011"/>
        <dbReference type="ChEBI" id="CHEBI:57856"/>
        <dbReference type="ChEBI" id="CHEBI:59789"/>
        <dbReference type="ChEBI" id="CHEBI:61891"/>
        <dbReference type="EC" id="2.1.1.298"/>
    </reaction>
</comment>
<dbReference type="NCBIfam" id="TIGR03533">
    <property type="entry name" value="L3_gln_methyl"/>
    <property type="match status" value="1"/>
</dbReference>
<dbReference type="PANTHER" id="PTHR47806:SF1">
    <property type="entry name" value="RIBOSOMAL PROTEIN UL3 GLUTAMINE METHYLTRANSFERASE"/>
    <property type="match status" value="1"/>
</dbReference>
<reference evidence="7 8" key="1">
    <citation type="submission" date="2016-03" db="EMBL/GenBank/DDBJ databases">
        <title>Chemosynthetic sulphur-oxidizing symbionts of marine invertebrate animals are capable of nitrogen fixation.</title>
        <authorList>
            <person name="Petersen J.M."/>
            <person name="Kemper A."/>
            <person name="Gruber-Vodicka H."/>
            <person name="Cardini U."/>
            <person name="Geest Mvander."/>
            <person name="Kleiner M."/>
            <person name="Bulgheresi S."/>
            <person name="Fussmann M."/>
            <person name="Herbold C."/>
            <person name="Seah B.K.B."/>
            <person name="Antony C.Paul."/>
            <person name="Liu D."/>
            <person name="Belitz A."/>
            <person name="Weber M."/>
        </authorList>
    </citation>
    <scope>NUCLEOTIDE SEQUENCE [LARGE SCALE GENOMIC DNA]</scope>
    <source>
        <strain evidence="7">G_D</strain>
    </source>
</reference>
<accession>A0A1E2UTV1</accession>
<dbReference type="CDD" id="cd02440">
    <property type="entry name" value="AdoMet_MTases"/>
    <property type="match status" value="1"/>
</dbReference>
<dbReference type="Gene3D" id="3.40.50.150">
    <property type="entry name" value="Vaccinia Virus protein VP39"/>
    <property type="match status" value="1"/>
</dbReference>
<evidence type="ECO:0000256" key="2">
    <source>
        <dbReference type="ARBA" id="ARBA00022679"/>
    </source>
</evidence>
<dbReference type="InterPro" id="IPR029063">
    <property type="entry name" value="SAM-dependent_MTases_sf"/>
</dbReference>
<comment type="function">
    <text evidence="4">Methylates ribosomal protein uL3 on a specific glutamine residue.</text>
</comment>
<dbReference type="InterPro" id="IPR004556">
    <property type="entry name" value="HemK-like"/>
</dbReference>
<keyword evidence="1 4" id="KW-0489">Methyltransferase</keyword>
<dbReference type="OrthoDB" id="9800643at2"/>
<dbReference type="InterPro" id="IPR040758">
    <property type="entry name" value="PrmC_N"/>
</dbReference>
<dbReference type="EC" id="2.1.1.298" evidence="4"/>
<dbReference type="PANTHER" id="PTHR47806">
    <property type="entry name" value="50S RIBOSOMAL PROTEIN L3 GLUTAMINE METHYLTRANSFERASE"/>
    <property type="match status" value="1"/>
</dbReference>
<evidence type="ECO:0000259" key="5">
    <source>
        <dbReference type="Pfam" id="PF05175"/>
    </source>
</evidence>
<dbReference type="Pfam" id="PF05175">
    <property type="entry name" value="MTS"/>
    <property type="match status" value="1"/>
</dbReference>
<evidence type="ECO:0000256" key="3">
    <source>
        <dbReference type="ARBA" id="ARBA00022691"/>
    </source>
</evidence>
<dbReference type="InterPro" id="IPR002052">
    <property type="entry name" value="DNA_methylase_N6_adenine_CS"/>
</dbReference>
<proteinExistence type="inferred from homology"/>
<keyword evidence="7" id="KW-0687">Ribonucleoprotein</keyword>
<dbReference type="GO" id="GO:0032259">
    <property type="term" value="P:methylation"/>
    <property type="evidence" value="ECO:0007669"/>
    <property type="project" value="UniProtKB-KW"/>
</dbReference>
<dbReference type="Pfam" id="PF17827">
    <property type="entry name" value="PrmC_N"/>
    <property type="match status" value="1"/>
</dbReference>